<sequence>MNLSGSRLSVKASPHSMDFLMDTGNPTLNCTLDGVLKISGVGAAHAASQEAYSLIRKAVPSPRRDLEKIVMKAGKEGLQWGMVAGMYAGFEYGMEKARGGKHDWKNAALGGALTGVILSVSDGRVSQDKMVRTALTASALATAADFLKLF</sequence>
<dbReference type="GO" id="GO:0009707">
    <property type="term" value="C:chloroplast outer membrane"/>
    <property type="evidence" value="ECO:0007669"/>
    <property type="project" value="TreeGrafter"/>
</dbReference>
<evidence type="ECO:0000256" key="3">
    <source>
        <dbReference type="ARBA" id="ARBA00022989"/>
    </source>
</evidence>
<evidence type="ECO:0000256" key="1">
    <source>
        <dbReference type="ARBA" id="ARBA00004141"/>
    </source>
</evidence>
<proteinExistence type="predicted"/>
<dbReference type="PANTHER" id="PTHR15371">
    <property type="entry name" value="TIM23"/>
    <property type="match status" value="1"/>
</dbReference>
<comment type="subcellular location">
    <subcellularLocation>
        <location evidence="1">Membrane</location>
        <topology evidence="1">Multi-pass membrane protein</topology>
    </subcellularLocation>
</comment>
<gene>
    <name evidence="5" type="ORF">KC19_1G325800</name>
</gene>
<evidence type="ECO:0000313" key="5">
    <source>
        <dbReference type="EMBL" id="KAG0593386.1"/>
    </source>
</evidence>
<accession>A0A8T0JDD6</accession>
<dbReference type="EMBL" id="CM026421">
    <property type="protein sequence ID" value="KAG0593386.1"/>
    <property type="molecule type" value="Genomic_DNA"/>
</dbReference>
<keyword evidence="4" id="KW-0472">Membrane</keyword>
<name>A0A8T0JDD6_CERPU</name>
<dbReference type="InterPro" id="IPR045238">
    <property type="entry name" value="Tim23-like"/>
</dbReference>
<evidence type="ECO:0000256" key="4">
    <source>
        <dbReference type="ARBA" id="ARBA00023136"/>
    </source>
</evidence>
<protein>
    <submittedName>
        <fullName evidence="5">Uncharacterized protein</fullName>
    </submittedName>
</protein>
<organism evidence="5 6">
    <name type="scientific">Ceratodon purpureus</name>
    <name type="common">Fire moss</name>
    <name type="synonym">Dicranum purpureum</name>
    <dbReference type="NCBI Taxonomy" id="3225"/>
    <lineage>
        <taxon>Eukaryota</taxon>
        <taxon>Viridiplantae</taxon>
        <taxon>Streptophyta</taxon>
        <taxon>Embryophyta</taxon>
        <taxon>Bryophyta</taxon>
        <taxon>Bryophytina</taxon>
        <taxon>Bryopsida</taxon>
        <taxon>Dicranidae</taxon>
        <taxon>Pseudoditrichales</taxon>
        <taxon>Ditrichaceae</taxon>
        <taxon>Ceratodon</taxon>
    </lineage>
</organism>
<evidence type="ECO:0000256" key="2">
    <source>
        <dbReference type="ARBA" id="ARBA00022692"/>
    </source>
</evidence>
<dbReference type="PANTHER" id="PTHR15371:SF1">
    <property type="entry name" value="OUTER ENVELOPE PORE PROTEIN 16-2, CHLOROPLASTIC"/>
    <property type="match status" value="1"/>
</dbReference>
<comment type="caution">
    <text evidence="5">The sequence shown here is derived from an EMBL/GenBank/DDBJ whole genome shotgun (WGS) entry which is preliminary data.</text>
</comment>
<keyword evidence="6" id="KW-1185">Reference proteome</keyword>
<dbReference type="Proteomes" id="UP000822688">
    <property type="component" value="Chromosome 1"/>
</dbReference>
<dbReference type="GO" id="GO:0015171">
    <property type="term" value="F:amino acid transmembrane transporter activity"/>
    <property type="evidence" value="ECO:0007669"/>
    <property type="project" value="TreeGrafter"/>
</dbReference>
<dbReference type="Pfam" id="PF02466">
    <property type="entry name" value="Tim17"/>
    <property type="match status" value="1"/>
</dbReference>
<dbReference type="AlphaFoldDB" id="A0A8T0JDD6"/>
<reference evidence="5" key="1">
    <citation type="submission" date="2020-06" db="EMBL/GenBank/DDBJ databases">
        <title>WGS assembly of Ceratodon purpureus strain R40.</title>
        <authorList>
            <person name="Carey S.B."/>
            <person name="Jenkins J."/>
            <person name="Shu S."/>
            <person name="Lovell J.T."/>
            <person name="Sreedasyam A."/>
            <person name="Maumus F."/>
            <person name="Tiley G.P."/>
            <person name="Fernandez-Pozo N."/>
            <person name="Barry K."/>
            <person name="Chen C."/>
            <person name="Wang M."/>
            <person name="Lipzen A."/>
            <person name="Daum C."/>
            <person name="Saski C.A."/>
            <person name="Payton A.C."/>
            <person name="Mcbreen J.C."/>
            <person name="Conrad R.E."/>
            <person name="Kollar L.M."/>
            <person name="Olsson S."/>
            <person name="Huttunen S."/>
            <person name="Landis J.B."/>
            <person name="Wickett N.J."/>
            <person name="Johnson M.G."/>
            <person name="Rensing S.A."/>
            <person name="Grimwood J."/>
            <person name="Schmutz J."/>
            <person name="Mcdaniel S.F."/>
        </authorList>
    </citation>
    <scope>NUCLEOTIDE SEQUENCE</scope>
    <source>
        <strain evidence="5">R40</strain>
    </source>
</reference>
<keyword evidence="2" id="KW-0812">Transmembrane</keyword>
<keyword evidence="3" id="KW-1133">Transmembrane helix</keyword>
<evidence type="ECO:0000313" key="6">
    <source>
        <dbReference type="Proteomes" id="UP000822688"/>
    </source>
</evidence>